<dbReference type="AlphaFoldDB" id="A0A4R1K874"/>
<gene>
    <name evidence="2" type="ORF">C8D98_1381</name>
</gene>
<protein>
    <submittedName>
        <fullName evidence="2">Glycerophosphoryl diester phosphodiesterase</fullName>
    </submittedName>
</protein>
<accession>A0A4R1K874</accession>
<sequence length="242" mass="27303">MKIIAHRGASFAAPENTLAAFRLALDEGADGVELDVRLTADKRIIALHDVTTARTSDMLMRADMSFYDQIRACDAGSWKSSKFKGEHVPVLEEVFQMMPASKDIFIEVKCGREIIPYLSELLQEYPGHVESAVVFSFSYDVCVEARKALSGCRVLWIGEFGYNIELHPEMYNRTAKMVTDANLDGFSTRAELLHVSSMRKRLKDLHLNVWTVDSEEDAVSFRDMGVDSLTTNRPDRIIEALF</sequence>
<dbReference type="PANTHER" id="PTHR46211">
    <property type="entry name" value="GLYCEROPHOSPHORYL DIESTER PHOSPHODIESTERASE"/>
    <property type="match status" value="1"/>
</dbReference>
<dbReference type="InterPro" id="IPR017946">
    <property type="entry name" value="PLC-like_Pdiesterase_TIM-brl"/>
</dbReference>
<evidence type="ECO:0000313" key="3">
    <source>
        <dbReference type="Proteomes" id="UP000294614"/>
    </source>
</evidence>
<dbReference type="RefSeq" id="WP_132873265.1">
    <property type="nucleotide sequence ID" value="NZ_SMGG01000004.1"/>
</dbReference>
<dbReference type="Pfam" id="PF03009">
    <property type="entry name" value="GDPD"/>
    <property type="match status" value="1"/>
</dbReference>
<keyword evidence="3" id="KW-1185">Reference proteome</keyword>
<evidence type="ECO:0000313" key="2">
    <source>
        <dbReference type="EMBL" id="TCK60506.1"/>
    </source>
</evidence>
<reference evidence="2 3" key="1">
    <citation type="submission" date="2019-03" db="EMBL/GenBank/DDBJ databases">
        <title>Genomic Encyclopedia of Type Strains, Phase IV (KMG-IV): sequencing the most valuable type-strain genomes for metagenomic binning, comparative biology and taxonomic classification.</title>
        <authorList>
            <person name="Goeker M."/>
        </authorList>
    </citation>
    <scope>NUCLEOTIDE SEQUENCE [LARGE SCALE GENOMIC DNA]</scope>
    <source>
        <strain evidence="2 3">DSM 24984</strain>
    </source>
</reference>
<dbReference type="GO" id="GO:0008081">
    <property type="term" value="F:phosphoric diester hydrolase activity"/>
    <property type="evidence" value="ECO:0007669"/>
    <property type="project" value="InterPro"/>
</dbReference>
<dbReference type="PANTHER" id="PTHR46211:SF1">
    <property type="entry name" value="GLYCEROPHOSPHODIESTER PHOSPHODIESTERASE, CYTOPLASMIC"/>
    <property type="match status" value="1"/>
</dbReference>
<comment type="caution">
    <text evidence="2">The sequence shown here is derived from an EMBL/GenBank/DDBJ whole genome shotgun (WGS) entry which is preliminary data.</text>
</comment>
<feature type="domain" description="GP-PDE" evidence="1">
    <location>
        <begin position="1"/>
        <end position="241"/>
    </location>
</feature>
<dbReference type="OrthoDB" id="384721at2"/>
<name>A0A4R1K874_9BACT</name>
<dbReference type="Gene3D" id="3.20.20.190">
    <property type="entry name" value="Phosphatidylinositol (PI) phosphodiesterase"/>
    <property type="match status" value="1"/>
</dbReference>
<dbReference type="GO" id="GO:0006629">
    <property type="term" value="P:lipid metabolic process"/>
    <property type="evidence" value="ECO:0007669"/>
    <property type="project" value="InterPro"/>
</dbReference>
<dbReference type="EMBL" id="SMGG01000004">
    <property type="protein sequence ID" value="TCK60506.1"/>
    <property type="molecule type" value="Genomic_DNA"/>
</dbReference>
<evidence type="ECO:0000259" key="1">
    <source>
        <dbReference type="PROSITE" id="PS51704"/>
    </source>
</evidence>
<organism evidence="2 3">
    <name type="scientific">Seleniivibrio woodruffii</name>
    <dbReference type="NCBI Taxonomy" id="1078050"/>
    <lineage>
        <taxon>Bacteria</taxon>
        <taxon>Pseudomonadati</taxon>
        <taxon>Deferribacterota</taxon>
        <taxon>Deferribacteres</taxon>
        <taxon>Deferribacterales</taxon>
        <taxon>Geovibrionaceae</taxon>
        <taxon>Seleniivibrio</taxon>
    </lineage>
</organism>
<dbReference type="InterPro" id="IPR030395">
    <property type="entry name" value="GP_PDE_dom"/>
</dbReference>
<dbReference type="Proteomes" id="UP000294614">
    <property type="component" value="Unassembled WGS sequence"/>
</dbReference>
<proteinExistence type="predicted"/>
<dbReference type="SUPFAM" id="SSF51695">
    <property type="entry name" value="PLC-like phosphodiesterases"/>
    <property type="match status" value="1"/>
</dbReference>
<dbReference type="PROSITE" id="PS51704">
    <property type="entry name" value="GP_PDE"/>
    <property type="match status" value="1"/>
</dbReference>